<proteinExistence type="predicted"/>
<keyword evidence="3" id="KW-1185">Reference proteome</keyword>
<evidence type="ECO:0000313" key="2">
    <source>
        <dbReference type="EMBL" id="KAK5841161.1"/>
    </source>
</evidence>
<dbReference type="Proteomes" id="UP001358586">
    <property type="component" value="Chromosome 3"/>
</dbReference>
<organism evidence="2 3">
    <name type="scientific">Gossypium arboreum</name>
    <name type="common">Tree cotton</name>
    <name type="synonym">Gossypium nanking</name>
    <dbReference type="NCBI Taxonomy" id="29729"/>
    <lineage>
        <taxon>Eukaryota</taxon>
        <taxon>Viridiplantae</taxon>
        <taxon>Streptophyta</taxon>
        <taxon>Embryophyta</taxon>
        <taxon>Tracheophyta</taxon>
        <taxon>Spermatophyta</taxon>
        <taxon>Magnoliopsida</taxon>
        <taxon>eudicotyledons</taxon>
        <taxon>Gunneridae</taxon>
        <taxon>Pentapetalae</taxon>
        <taxon>rosids</taxon>
        <taxon>malvids</taxon>
        <taxon>Malvales</taxon>
        <taxon>Malvaceae</taxon>
        <taxon>Malvoideae</taxon>
        <taxon>Gossypium</taxon>
    </lineage>
</organism>
<evidence type="ECO:0000256" key="1">
    <source>
        <dbReference type="SAM" id="MobiDB-lite"/>
    </source>
</evidence>
<dbReference type="EMBL" id="JARKNE010000003">
    <property type="protein sequence ID" value="KAK5841161.1"/>
    <property type="molecule type" value="Genomic_DNA"/>
</dbReference>
<comment type="caution">
    <text evidence="2">The sequence shown here is derived from an EMBL/GenBank/DDBJ whole genome shotgun (WGS) entry which is preliminary data.</text>
</comment>
<protein>
    <submittedName>
        <fullName evidence="2">Uncharacterized protein</fullName>
    </submittedName>
</protein>
<name>A0ABR0QQ62_GOSAR</name>
<evidence type="ECO:0000313" key="3">
    <source>
        <dbReference type="Proteomes" id="UP001358586"/>
    </source>
</evidence>
<gene>
    <name evidence="2" type="ORF">PVK06_010070</name>
</gene>
<feature type="region of interest" description="Disordered" evidence="1">
    <location>
        <begin position="13"/>
        <end position="57"/>
    </location>
</feature>
<reference evidence="2 3" key="1">
    <citation type="submission" date="2023-03" db="EMBL/GenBank/DDBJ databases">
        <title>WGS of Gossypium arboreum.</title>
        <authorList>
            <person name="Yu D."/>
        </authorList>
    </citation>
    <scope>NUCLEOTIDE SEQUENCE [LARGE SCALE GENOMIC DNA]</scope>
    <source>
        <tissue evidence="2">Leaf</tissue>
    </source>
</reference>
<sequence length="132" mass="14116">MCEVSKTLLAPPSVLHPSTLDGGRGNNKRAFQPLIKPHLKAKPSKPGQSRSGGFPLPLEFELDDGGRSSGDAIRFWKLTGRVFAILVQNDERCQVLGPGTGEVTKEGVRTGATKEGVRTGAAHMEELGFSFS</sequence>
<accession>A0ABR0QQ62</accession>